<keyword evidence="3" id="KW-1185">Reference proteome</keyword>
<dbReference type="AlphaFoldDB" id="A0A2A4G983"/>
<dbReference type="Pfam" id="PF13571">
    <property type="entry name" value="DUF4133"/>
    <property type="match status" value="1"/>
</dbReference>
<feature type="transmembrane region" description="Helical" evidence="1">
    <location>
        <begin position="53"/>
        <end position="72"/>
    </location>
</feature>
<gene>
    <name evidence="2" type="ORF">B7P33_07375</name>
</gene>
<feature type="transmembrane region" description="Helical" evidence="1">
    <location>
        <begin position="29"/>
        <end position="47"/>
    </location>
</feature>
<keyword evidence="1" id="KW-0472">Membrane</keyword>
<organism evidence="2 3">
    <name type="scientific">Sediminicola luteus</name>
    <dbReference type="NCBI Taxonomy" id="319238"/>
    <lineage>
        <taxon>Bacteria</taxon>
        <taxon>Pseudomonadati</taxon>
        <taxon>Bacteroidota</taxon>
        <taxon>Flavobacteriia</taxon>
        <taxon>Flavobacteriales</taxon>
        <taxon>Flavobacteriaceae</taxon>
        <taxon>Sediminicola</taxon>
    </lineage>
</organism>
<keyword evidence="1" id="KW-1133">Transmembrane helix</keyword>
<dbReference type="InterPro" id="IPR025407">
    <property type="entry name" value="DUF4133"/>
</dbReference>
<accession>A0A2A4G983</accession>
<proteinExistence type="predicted"/>
<sequence>MEDKYYPIPKALQKDVTFFGLKAKYVDQAFKGIFISLVLGMILGAFTTTLLGFLVSLIAAFSYFFLMLYYSFSFGESGYLKARANKARPTSIKGSSNKKTLLTWIH</sequence>
<dbReference type="EMBL" id="NBWU01000002">
    <property type="protein sequence ID" value="PCE64971.1"/>
    <property type="molecule type" value="Genomic_DNA"/>
</dbReference>
<comment type="caution">
    <text evidence="2">The sequence shown here is derived from an EMBL/GenBank/DDBJ whole genome shotgun (WGS) entry which is preliminary data.</text>
</comment>
<dbReference type="Proteomes" id="UP000219559">
    <property type="component" value="Unassembled WGS sequence"/>
</dbReference>
<dbReference type="RefSeq" id="WP_097440250.1">
    <property type="nucleotide sequence ID" value="NZ_KZ300476.1"/>
</dbReference>
<name>A0A2A4G983_9FLAO</name>
<dbReference type="OrthoDB" id="1178566at2"/>
<keyword evidence="1" id="KW-0812">Transmembrane</keyword>
<protein>
    <recommendedName>
        <fullName evidence="4">DUF4133 domain-containing protein</fullName>
    </recommendedName>
</protein>
<evidence type="ECO:0000313" key="2">
    <source>
        <dbReference type="EMBL" id="PCE64971.1"/>
    </source>
</evidence>
<reference evidence="2 3" key="1">
    <citation type="submission" date="2017-04" db="EMBL/GenBank/DDBJ databases">
        <title>A new member of the family Flavobacteriaceae isolated from ascidians.</title>
        <authorList>
            <person name="Chen L."/>
        </authorList>
    </citation>
    <scope>NUCLEOTIDE SEQUENCE [LARGE SCALE GENOMIC DNA]</scope>
    <source>
        <strain evidence="2 3">HQA918</strain>
    </source>
</reference>
<evidence type="ECO:0008006" key="4">
    <source>
        <dbReference type="Google" id="ProtNLM"/>
    </source>
</evidence>
<evidence type="ECO:0000313" key="3">
    <source>
        <dbReference type="Proteomes" id="UP000219559"/>
    </source>
</evidence>
<evidence type="ECO:0000256" key="1">
    <source>
        <dbReference type="SAM" id="Phobius"/>
    </source>
</evidence>